<evidence type="ECO:0000313" key="1">
    <source>
        <dbReference type="EMBL" id="MFH5227885.1"/>
    </source>
</evidence>
<dbReference type="EMBL" id="JBIMSN010000020">
    <property type="protein sequence ID" value="MFH5227885.1"/>
    <property type="molecule type" value="Genomic_DNA"/>
</dbReference>
<organism evidence="2 3">
    <name type="scientific">Antrihabitans spumae</name>
    <dbReference type="NCBI Taxonomy" id="3373370"/>
    <lineage>
        <taxon>Bacteria</taxon>
        <taxon>Bacillati</taxon>
        <taxon>Actinomycetota</taxon>
        <taxon>Actinomycetes</taxon>
        <taxon>Mycobacteriales</taxon>
        <taxon>Nocardiaceae</taxon>
        <taxon>Antrihabitans</taxon>
    </lineage>
</organism>
<evidence type="ECO:0008006" key="5">
    <source>
        <dbReference type="Google" id="ProtNLM"/>
    </source>
</evidence>
<gene>
    <name evidence="2" type="ORF">ACHIPV_17370</name>
    <name evidence="1" type="ORF">ACHIRB_04680</name>
</gene>
<protein>
    <recommendedName>
        <fullName evidence="5">Transcriptional regulator</fullName>
    </recommendedName>
</protein>
<accession>A0ABW7KRS8</accession>
<proteinExistence type="predicted"/>
<evidence type="ECO:0000313" key="4">
    <source>
        <dbReference type="Proteomes" id="UP001609219"/>
    </source>
</evidence>
<name>A0ABW7KRS8_9NOCA</name>
<evidence type="ECO:0000313" key="3">
    <source>
        <dbReference type="Proteomes" id="UP001609176"/>
    </source>
</evidence>
<evidence type="ECO:0000313" key="2">
    <source>
        <dbReference type="EMBL" id="MFH5243632.1"/>
    </source>
</evidence>
<sequence length="189" mass="21224">MTVVTPELRILHAIRVAGWVSADRLGAWLPATERTATIDDESVLGNDSLFTATRTPRGEVYGLTALGRSEASDRLAGLLDSTRTATKPLLAEFESFDRRLKVVVTAFQRDRSDANARALVDFHGEVDELLERIADSTPLWTAYPGRFRAAVDEIARQNWDFVASPLLDSYHTVWHFLHRDMRLVTEEAN</sequence>
<dbReference type="EMBL" id="JBIMSP010000028">
    <property type="protein sequence ID" value="MFH5243632.1"/>
    <property type="molecule type" value="Genomic_DNA"/>
</dbReference>
<dbReference type="Proteomes" id="UP001609219">
    <property type="component" value="Unassembled WGS sequence"/>
</dbReference>
<keyword evidence="4" id="KW-1185">Reference proteome</keyword>
<dbReference type="RefSeq" id="WP_395125176.1">
    <property type="nucleotide sequence ID" value="NZ_JBIMSN010000020.1"/>
</dbReference>
<comment type="caution">
    <text evidence="2">The sequence shown here is derived from an EMBL/GenBank/DDBJ whole genome shotgun (WGS) entry which is preliminary data.</text>
</comment>
<reference evidence="3 4" key="1">
    <citation type="submission" date="2024-10" db="EMBL/GenBank/DDBJ databases">
        <authorList>
            <person name="Riesco R."/>
        </authorList>
    </citation>
    <scope>NUCLEOTIDE SEQUENCE [LARGE SCALE GENOMIC DNA]</scope>
    <source>
        <strain evidence="2 3">NCIMB 15448</strain>
        <strain evidence="1 4">NCIMB 15450</strain>
    </source>
</reference>
<dbReference type="Proteomes" id="UP001609176">
    <property type="component" value="Unassembled WGS sequence"/>
</dbReference>